<evidence type="ECO:0000256" key="2">
    <source>
        <dbReference type="ARBA" id="ARBA00023125"/>
    </source>
</evidence>
<organism evidence="7 8">
    <name type="scientific">Penicillium camemberti (strain FM 013)</name>
    <dbReference type="NCBI Taxonomy" id="1429867"/>
    <lineage>
        <taxon>Eukaryota</taxon>
        <taxon>Fungi</taxon>
        <taxon>Dikarya</taxon>
        <taxon>Ascomycota</taxon>
        <taxon>Pezizomycotina</taxon>
        <taxon>Eurotiomycetes</taxon>
        <taxon>Eurotiomycetidae</taxon>
        <taxon>Eurotiales</taxon>
        <taxon>Aspergillaceae</taxon>
        <taxon>Penicillium</taxon>
    </lineage>
</organism>
<gene>
    <name evidence="7" type="ORF">PCAMFM013_S002g000021</name>
</gene>
<dbReference type="EMBL" id="HG793135">
    <property type="protein sequence ID" value="CRL18151.1"/>
    <property type="molecule type" value="Genomic_DNA"/>
</dbReference>
<keyword evidence="2" id="KW-0238">DNA-binding</keyword>
<dbReference type="Pfam" id="PF00172">
    <property type="entry name" value="Zn_clus"/>
    <property type="match status" value="1"/>
</dbReference>
<keyword evidence="1" id="KW-0805">Transcription regulation</keyword>
<dbReference type="GO" id="GO:0000981">
    <property type="term" value="F:DNA-binding transcription factor activity, RNA polymerase II-specific"/>
    <property type="evidence" value="ECO:0007669"/>
    <property type="project" value="InterPro"/>
</dbReference>
<dbReference type="GO" id="GO:0003677">
    <property type="term" value="F:DNA binding"/>
    <property type="evidence" value="ECO:0007669"/>
    <property type="project" value="UniProtKB-KW"/>
</dbReference>
<feature type="compositionally biased region" description="Polar residues" evidence="5">
    <location>
        <begin position="98"/>
        <end position="117"/>
    </location>
</feature>
<reference evidence="7 8" key="1">
    <citation type="journal article" date="2014" name="Nat. Commun.">
        <title>Multiple recent horizontal transfers of a large genomic region in cheese making fungi.</title>
        <authorList>
            <person name="Cheeseman K."/>
            <person name="Ropars J."/>
            <person name="Renault P."/>
            <person name="Dupont J."/>
            <person name="Gouzy J."/>
            <person name="Branca A."/>
            <person name="Abraham A.L."/>
            <person name="Ceppi M."/>
            <person name="Conseiller E."/>
            <person name="Debuchy R."/>
            <person name="Malagnac F."/>
            <person name="Goarin A."/>
            <person name="Silar P."/>
            <person name="Lacoste S."/>
            <person name="Sallet E."/>
            <person name="Bensimon A."/>
            <person name="Giraud T."/>
            <person name="Brygoo Y."/>
        </authorList>
    </citation>
    <scope>NUCLEOTIDE SEQUENCE [LARGE SCALE GENOMIC DNA]</scope>
    <source>
        <strain evidence="8">FM 013</strain>
    </source>
</reference>
<feature type="region of interest" description="Disordered" evidence="5">
    <location>
        <begin position="60"/>
        <end position="117"/>
    </location>
</feature>
<dbReference type="PROSITE" id="PS00463">
    <property type="entry name" value="ZN2_CY6_FUNGAL_1"/>
    <property type="match status" value="1"/>
</dbReference>
<keyword evidence="4" id="KW-0539">Nucleus</keyword>
<evidence type="ECO:0000256" key="5">
    <source>
        <dbReference type="SAM" id="MobiDB-lite"/>
    </source>
</evidence>
<dbReference type="InterPro" id="IPR001138">
    <property type="entry name" value="Zn2Cys6_DnaBD"/>
</dbReference>
<dbReference type="Proteomes" id="UP000053732">
    <property type="component" value="Unassembled WGS sequence"/>
</dbReference>
<evidence type="ECO:0000313" key="8">
    <source>
        <dbReference type="Proteomes" id="UP000053732"/>
    </source>
</evidence>
<name>A0A0G4NVL2_PENC3</name>
<feature type="domain" description="Zn(2)-C6 fungal-type" evidence="6">
    <location>
        <begin position="27"/>
        <end position="57"/>
    </location>
</feature>
<proteinExistence type="predicted"/>
<dbReference type="STRING" id="1429867.A0A0G4NVL2"/>
<dbReference type="CDD" id="cd00067">
    <property type="entry name" value="GAL4"/>
    <property type="match status" value="1"/>
</dbReference>
<dbReference type="Gene3D" id="4.10.240.10">
    <property type="entry name" value="Zn(2)-C6 fungal-type DNA-binding domain"/>
    <property type="match status" value="1"/>
</dbReference>
<dbReference type="AlphaFoldDB" id="A0A0G4NVL2"/>
<dbReference type="SMART" id="SM00066">
    <property type="entry name" value="GAL4"/>
    <property type="match status" value="1"/>
</dbReference>
<feature type="compositionally biased region" description="Basic residues" evidence="5">
    <location>
        <begin position="62"/>
        <end position="81"/>
    </location>
</feature>
<dbReference type="GO" id="GO:0008270">
    <property type="term" value="F:zinc ion binding"/>
    <property type="evidence" value="ECO:0007669"/>
    <property type="project" value="InterPro"/>
</dbReference>
<evidence type="ECO:0000256" key="4">
    <source>
        <dbReference type="ARBA" id="ARBA00023242"/>
    </source>
</evidence>
<dbReference type="PRINTS" id="PR00755">
    <property type="entry name" value="AFLATOXINBRP"/>
</dbReference>
<feature type="compositionally biased region" description="Low complexity" evidence="5">
    <location>
        <begin position="87"/>
        <end position="97"/>
    </location>
</feature>
<protein>
    <submittedName>
        <fullName evidence="7">Aflatoxin biosynthesis regulatory protein</fullName>
    </submittedName>
</protein>
<evidence type="ECO:0000256" key="3">
    <source>
        <dbReference type="ARBA" id="ARBA00023163"/>
    </source>
</evidence>
<evidence type="ECO:0000313" key="7">
    <source>
        <dbReference type="EMBL" id="CRL18151.1"/>
    </source>
</evidence>
<accession>A0A0G4NVL2</accession>
<sequence length="380" mass="43013">MGPQRRISQSEPTQVEVEPSSRPFRDSCDSCRTKKIRCPGERPTCTRCVSTNTDCCYSSRKQLGRPKTRRDHQKPSPRRHCNPFPGSRSRLSTRSTSQGSHHVTSSIPQSCSTTEQPNQLTFSDRIGTFSGSILPCYPSINQRDVNDLVAQSDPIQTYPELGGNLPPSAAVQTIVSTCACLSEQYLLLEQLRLKTRLVVPDDLHMLRGTIQKAIDILNCEHCPLRYFSILQNAVIMGAVCLCIGERYARILDNIDLEASRLERHGEHKRVRISNCDDDIPHYASPPFDSSLFSVNLVPAEWRRIMRNVVKAEIFGPTENNLVYFMKLVQLIEERQTRWHQEPPAPDCPPSYRTTCQLPDRVPTCLLIINDVKKLIDTLAL</sequence>
<evidence type="ECO:0000259" key="6">
    <source>
        <dbReference type="PROSITE" id="PS50048"/>
    </source>
</evidence>
<feature type="compositionally biased region" description="Polar residues" evidence="5">
    <location>
        <begin position="1"/>
        <end position="13"/>
    </location>
</feature>
<keyword evidence="8" id="KW-1185">Reference proteome</keyword>
<dbReference type="SUPFAM" id="SSF57701">
    <property type="entry name" value="Zn2/Cys6 DNA-binding domain"/>
    <property type="match status" value="1"/>
</dbReference>
<feature type="region of interest" description="Disordered" evidence="5">
    <location>
        <begin position="1"/>
        <end position="28"/>
    </location>
</feature>
<keyword evidence="3" id="KW-0804">Transcription</keyword>
<dbReference type="InterPro" id="IPR036864">
    <property type="entry name" value="Zn2-C6_fun-type_DNA-bd_sf"/>
</dbReference>
<evidence type="ECO:0000256" key="1">
    <source>
        <dbReference type="ARBA" id="ARBA00023015"/>
    </source>
</evidence>
<dbReference type="PROSITE" id="PS50048">
    <property type="entry name" value="ZN2_CY6_FUNGAL_2"/>
    <property type="match status" value="1"/>
</dbReference>